<keyword evidence="2" id="KW-1185">Reference proteome</keyword>
<evidence type="ECO:0000313" key="1">
    <source>
        <dbReference type="EMBL" id="GEN84870.1"/>
    </source>
</evidence>
<dbReference type="RefSeq" id="WP_147060125.1">
    <property type="nucleotide sequence ID" value="NZ_BJYL01000051.1"/>
</dbReference>
<gene>
    <name evidence="1" type="ORF">SLU01_31820</name>
</gene>
<organism evidence="1 2">
    <name type="scientific">Sporosarcina luteola</name>
    <dbReference type="NCBI Taxonomy" id="582850"/>
    <lineage>
        <taxon>Bacteria</taxon>
        <taxon>Bacillati</taxon>
        <taxon>Bacillota</taxon>
        <taxon>Bacilli</taxon>
        <taxon>Bacillales</taxon>
        <taxon>Caryophanaceae</taxon>
        <taxon>Sporosarcina</taxon>
    </lineage>
</organism>
<dbReference type="AlphaFoldDB" id="A0A511ZBQ3"/>
<dbReference type="Proteomes" id="UP000321901">
    <property type="component" value="Unassembled WGS sequence"/>
</dbReference>
<dbReference type="EMBL" id="BJYL01000051">
    <property type="protein sequence ID" value="GEN84870.1"/>
    <property type="molecule type" value="Genomic_DNA"/>
</dbReference>
<protein>
    <submittedName>
        <fullName evidence="1">Uncharacterized protein</fullName>
    </submittedName>
</protein>
<comment type="caution">
    <text evidence="1">The sequence shown here is derived from an EMBL/GenBank/DDBJ whole genome shotgun (WGS) entry which is preliminary data.</text>
</comment>
<sequence>MKKRLWSGLFVVVGLFFAQVFFPYSPFSIYQSVSVSTELPILQDYKVKLYEFRKLDEENEGKDPEGYTMDHVKYATQRVLETYEMDMMTTSRSSIGKSDLNIIVDDLRILQDRLLAITYEEVHSSESRKYLYATLRWSQAAEEEILRITSEPFYSRFHMIYRLEEIQDYIRKSFDMYTKFYNAYYWYEGE</sequence>
<reference evidence="1 2" key="1">
    <citation type="submission" date="2019-07" db="EMBL/GenBank/DDBJ databases">
        <title>Whole genome shotgun sequence of Sporosarcina luteola NBRC 105378.</title>
        <authorList>
            <person name="Hosoyama A."/>
            <person name="Uohara A."/>
            <person name="Ohji S."/>
            <person name="Ichikawa N."/>
        </authorList>
    </citation>
    <scope>NUCLEOTIDE SEQUENCE [LARGE SCALE GENOMIC DNA]</scope>
    <source>
        <strain evidence="1 2">NBRC 105378</strain>
    </source>
</reference>
<name>A0A511ZBQ3_9BACL</name>
<evidence type="ECO:0000313" key="2">
    <source>
        <dbReference type="Proteomes" id="UP000321901"/>
    </source>
</evidence>
<proteinExistence type="predicted"/>
<accession>A0A511ZBQ3</accession>